<evidence type="ECO:0000313" key="1">
    <source>
        <dbReference type="EMBL" id="RMC07877.1"/>
    </source>
</evidence>
<dbReference type="EMBL" id="QRBI01000119">
    <property type="protein sequence ID" value="RMC07877.1"/>
    <property type="molecule type" value="Genomic_DNA"/>
</dbReference>
<keyword evidence="2" id="KW-1185">Reference proteome</keyword>
<gene>
    <name evidence="1" type="ORF">DUI87_15348</name>
</gene>
<evidence type="ECO:0000313" key="2">
    <source>
        <dbReference type="Proteomes" id="UP000269221"/>
    </source>
</evidence>
<organism evidence="1 2">
    <name type="scientific">Hirundo rustica rustica</name>
    <dbReference type="NCBI Taxonomy" id="333673"/>
    <lineage>
        <taxon>Eukaryota</taxon>
        <taxon>Metazoa</taxon>
        <taxon>Chordata</taxon>
        <taxon>Craniata</taxon>
        <taxon>Vertebrata</taxon>
        <taxon>Euteleostomi</taxon>
        <taxon>Archelosauria</taxon>
        <taxon>Archosauria</taxon>
        <taxon>Dinosauria</taxon>
        <taxon>Saurischia</taxon>
        <taxon>Theropoda</taxon>
        <taxon>Coelurosauria</taxon>
        <taxon>Aves</taxon>
        <taxon>Neognathae</taxon>
        <taxon>Neoaves</taxon>
        <taxon>Telluraves</taxon>
        <taxon>Australaves</taxon>
        <taxon>Passeriformes</taxon>
        <taxon>Sylvioidea</taxon>
        <taxon>Hirundinidae</taxon>
        <taxon>Hirundo</taxon>
    </lineage>
</organism>
<accession>A0A3M0KKY9</accession>
<sequence>MEEAKDEEPRMMISPRFEAFEKGKALTTTDCKNYLNSLGVQVQEEYTDATKKESLITSPEIGLLRLPNMNLKLHVHWLAKPLDKLLLTELGKLCCNCAFLSDQQETLPGHHETLPDHHAELEKRFQAYWIFRDKKRKFLKLPGARRKIPSSHR</sequence>
<proteinExistence type="predicted"/>
<name>A0A3M0KKY9_HIRRU</name>
<dbReference type="AlphaFoldDB" id="A0A3M0KKY9"/>
<reference evidence="1 2" key="1">
    <citation type="submission" date="2018-07" db="EMBL/GenBank/DDBJ databases">
        <title>A high quality draft genome assembly of the barn swallow (H. rustica rustica).</title>
        <authorList>
            <person name="Formenti G."/>
            <person name="Chiara M."/>
            <person name="Poveda L."/>
            <person name="Francoijs K.-J."/>
            <person name="Bonisoli-Alquati A."/>
            <person name="Canova L."/>
            <person name="Gianfranceschi L."/>
            <person name="Horner D.S."/>
            <person name="Saino N."/>
        </authorList>
    </citation>
    <scope>NUCLEOTIDE SEQUENCE [LARGE SCALE GENOMIC DNA]</scope>
    <source>
        <strain evidence="1">Chelidonia</strain>
        <tissue evidence="1">Blood</tissue>
    </source>
</reference>
<dbReference type="Proteomes" id="UP000269221">
    <property type="component" value="Unassembled WGS sequence"/>
</dbReference>
<protein>
    <submittedName>
        <fullName evidence="1">Uncharacterized protein</fullName>
    </submittedName>
</protein>
<comment type="caution">
    <text evidence="1">The sequence shown here is derived from an EMBL/GenBank/DDBJ whole genome shotgun (WGS) entry which is preliminary data.</text>
</comment>